<dbReference type="PROSITE" id="PS00344">
    <property type="entry name" value="GATA_ZN_FINGER_1"/>
    <property type="match status" value="2"/>
</dbReference>
<feature type="region of interest" description="Disordered" evidence="7">
    <location>
        <begin position="193"/>
        <end position="213"/>
    </location>
</feature>
<dbReference type="GO" id="GO:0008270">
    <property type="term" value="F:zinc ion binding"/>
    <property type="evidence" value="ECO:0007669"/>
    <property type="project" value="UniProtKB-KW"/>
</dbReference>
<evidence type="ECO:0000256" key="1">
    <source>
        <dbReference type="ARBA" id="ARBA00004123"/>
    </source>
</evidence>
<dbReference type="InParanoid" id="A0A1Y1X3L6"/>
<keyword evidence="4" id="KW-0862">Zinc</keyword>
<dbReference type="OrthoDB" id="515401at2759"/>
<sequence>MSLQETHPHVGTQKAVPSSVQEHCSKKPSHHTNVCVICGTTTTPLWRRSPEGEAICNACGLYQKSHAAGCASEPKRALLKRVSPSDEDHDDTHSSESQEKAINIYSTGNRCPLICSNCGTDTTPLWRRDESGTTICNACGLYFKLHGVHRPVSMKRSVIKRRKRNLHHGDVTPHLRATGLCEESREPRRVRCHHGHDHCSRSRSEPLHHSHHDCCPKKSIPENECVVKCHQHEHCCSRAGGISRPQPRLLPNSPDFRRSTAPHPSMSGDNVHAHSPSYKSSSLSPNLQSSDSSSPNSPKPSEAYPPLVHDVSRLTLPPIQTLPFIAQGSSSPKGLQPVHDLSFPAPNQFTREDLKVHRQELQREISHLTMLLSRTSSMLAGLDHMIEPPASGTSFLPGQPHANLEQKFAYPQVVAPAWSQQS</sequence>
<dbReference type="GO" id="GO:0045944">
    <property type="term" value="P:positive regulation of transcription by RNA polymerase II"/>
    <property type="evidence" value="ECO:0007669"/>
    <property type="project" value="TreeGrafter"/>
</dbReference>
<dbReference type="STRING" id="1314790.A0A1Y1X3L6"/>
<dbReference type="FunFam" id="3.30.50.10:FF:000007">
    <property type="entry name" value="Nitrogen regulatory AreA, N-terminal"/>
    <property type="match status" value="1"/>
</dbReference>
<feature type="domain" description="GATA-type" evidence="8">
    <location>
        <begin position="35"/>
        <end position="66"/>
    </location>
</feature>
<dbReference type="Gene3D" id="3.30.50.10">
    <property type="entry name" value="Erythroid Transcription Factor GATA-1, subunit A"/>
    <property type="match status" value="2"/>
</dbReference>
<keyword evidence="2" id="KW-0479">Metal-binding</keyword>
<feature type="compositionally biased region" description="Low complexity" evidence="7">
    <location>
        <begin position="275"/>
        <end position="301"/>
    </location>
</feature>
<dbReference type="GO" id="GO:0000981">
    <property type="term" value="F:DNA-binding transcription factor activity, RNA polymerase II-specific"/>
    <property type="evidence" value="ECO:0007669"/>
    <property type="project" value="TreeGrafter"/>
</dbReference>
<dbReference type="PANTHER" id="PTHR10071">
    <property type="entry name" value="TRANSCRIPTION FACTOR GATA FAMILY MEMBER"/>
    <property type="match status" value="1"/>
</dbReference>
<keyword evidence="3 6" id="KW-0863">Zinc-finger</keyword>
<name>A0A1Y1X3L6_9FUNG</name>
<evidence type="ECO:0000256" key="4">
    <source>
        <dbReference type="ARBA" id="ARBA00022833"/>
    </source>
</evidence>
<evidence type="ECO:0000313" key="10">
    <source>
        <dbReference type="Proteomes" id="UP000193498"/>
    </source>
</evidence>
<dbReference type="SUPFAM" id="SSF57716">
    <property type="entry name" value="Glucocorticoid receptor-like (DNA-binding domain)"/>
    <property type="match status" value="2"/>
</dbReference>
<dbReference type="GO" id="GO:0000978">
    <property type="term" value="F:RNA polymerase II cis-regulatory region sequence-specific DNA binding"/>
    <property type="evidence" value="ECO:0007669"/>
    <property type="project" value="TreeGrafter"/>
</dbReference>
<organism evidence="9 10">
    <name type="scientific">Basidiobolus meristosporus CBS 931.73</name>
    <dbReference type="NCBI Taxonomy" id="1314790"/>
    <lineage>
        <taxon>Eukaryota</taxon>
        <taxon>Fungi</taxon>
        <taxon>Fungi incertae sedis</taxon>
        <taxon>Zoopagomycota</taxon>
        <taxon>Entomophthoromycotina</taxon>
        <taxon>Basidiobolomycetes</taxon>
        <taxon>Basidiobolales</taxon>
        <taxon>Basidiobolaceae</taxon>
        <taxon>Basidiobolus</taxon>
    </lineage>
</organism>
<accession>A0A1Y1X3L6</accession>
<dbReference type="EMBL" id="MCFE01000745">
    <property type="protein sequence ID" value="ORX80292.1"/>
    <property type="molecule type" value="Genomic_DNA"/>
</dbReference>
<dbReference type="InterPro" id="IPR000679">
    <property type="entry name" value="Znf_GATA"/>
</dbReference>
<feature type="region of interest" description="Disordered" evidence="7">
    <location>
        <begin position="240"/>
        <end position="306"/>
    </location>
</feature>
<dbReference type="PRINTS" id="PR00619">
    <property type="entry name" value="GATAZNFINGER"/>
</dbReference>
<feature type="domain" description="GATA-type" evidence="8">
    <location>
        <begin position="109"/>
        <end position="162"/>
    </location>
</feature>
<evidence type="ECO:0000259" key="8">
    <source>
        <dbReference type="PROSITE" id="PS50114"/>
    </source>
</evidence>
<dbReference type="Proteomes" id="UP000193498">
    <property type="component" value="Unassembled WGS sequence"/>
</dbReference>
<feature type="compositionally biased region" description="Basic and acidic residues" evidence="7">
    <location>
        <begin position="197"/>
        <end position="213"/>
    </location>
</feature>
<reference evidence="9 10" key="1">
    <citation type="submission" date="2016-07" db="EMBL/GenBank/DDBJ databases">
        <title>Pervasive Adenine N6-methylation of Active Genes in Fungi.</title>
        <authorList>
            <consortium name="DOE Joint Genome Institute"/>
            <person name="Mondo S.J."/>
            <person name="Dannebaum R.O."/>
            <person name="Kuo R.C."/>
            <person name="Labutti K."/>
            <person name="Haridas S."/>
            <person name="Kuo A."/>
            <person name="Salamov A."/>
            <person name="Ahrendt S.R."/>
            <person name="Lipzen A."/>
            <person name="Sullivan W."/>
            <person name="Andreopoulos W.B."/>
            <person name="Clum A."/>
            <person name="Lindquist E."/>
            <person name="Daum C."/>
            <person name="Ramamoorthy G.K."/>
            <person name="Gryganskyi A."/>
            <person name="Culley D."/>
            <person name="Magnuson J.K."/>
            <person name="James T.Y."/>
            <person name="O'Malley M.A."/>
            <person name="Stajich J.E."/>
            <person name="Spatafora J.W."/>
            <person name="Visel A."/>
            <person name="Grigoriev I.V."/>
        </authorList>
    </citation>
    <scope>NUCLEOTIDE SEQUENCE [LARGE SCALE GENOMIC DNA]</scope>
    <source>
        <strain evidence="9 10">CBS 931.73</strain>
    </source>
</reference>
<feature type="region of interest" description="Disordered" evidence="7">
    <location>
        <begin position="1"/>
        <end position="26"/>
    </location>
</feature>
<evidence type="ECO:0000256" key="6">
    <source>
        <dbReference type="PROSITE-ProRule" id="PRU00094"/>
    </source>
</evidence>
<dbReference type="InterPro" id="IPR039355">
    <property type="entry name" value="Transcription_factor_GATA"/>
</dbReference>
<dbReference type="AlphaFoldDB" id="A0A1Y1X3L6"/>
<evidence type="ECO:0000256" key="3">
    <source>
        <dbReference type="ARBA" id="ARBA00022771"/>
    </source>
</evidence>
<comment type="caution">
    <text evidence="9">The sequence shown here is derived from an EMBL/GenBank/DDBJ whole genome shotgun (WGS) entry which is preliminary data.</text>
</comment>
<keyword evidence="5" id="KW-0539">Nucleus</keyword>
<evidence type="ECO:0000256" key="5">
    <source>
        <dbReference type="ARBA" id="ARBA00023242"/>
    </source>
</evidence>
<dbReference type="Pfam" id="PF00320">
    <property type="entry name" value="GATA"/>
    <property type="match status" value="2"/>
</dbReference>
<dbReference type="InterPro" id="IPR013088">
    <property type="entry name" value="Znf_NHR/GATA"/>
</dbReference>
<keyword evidence="10" id="KW-1185">Reference proteome</keyword>
<dbReference type="PROSITE" id="PS50114">
    <property type="entry name" value="GATA_ZN_FINGER_2"/>
    <property type="match status" value="2"/>
</dbReference>
<comment type="subcellular location">
    <subcellularLocation>
        <location evidence="1">Nucleus</location>
    </subcellularLocation>
</comment>
<dbReference type="GO" id="GO:0005634">
    <property type="term" value="C:nucleus"/>
    <property type="evidence" value="ECO:0007669"/>
    <property type="project" value="UniProtKB-SubCell"/>
</dbReference>
<evidence type="ECO:0000313" key="9">
    <source>
        <dbReference type="EMBL" id="ORX80292.1"/>
    </source>
</evidence>
<keyword evidence="9" id="KW-0238">DNA-binding</keyword>
<protein>
    <submittedName>
        <fullName evidence="9">Glucocorticoid receptor-like (DNA-binding domain)</fullName>
    </submittedName>
</protein>
<gene>
    <name evidence="9" type="ORF">K493DRAFT_320913</name>
</gene>
<dbReference type="CDD" id="cd00202">
    <property type="entry name" value="ZnF_GATA"/>
    <property type="match status" value="2"/>
</dbReference>
<evidence type="ECO:0000256" key="2">
    <source>
        <dbReference type="ARBA" id="ARBA00022723"/>
    </source>
</evidence>
<dbReference type="SMART" id="SM00401">
    <property type="entry name" value="ZnF_GATA"/>
    <property type="match status" value="2"/>
</dbReference>
<proteinExistence type="predicted"/>
<evidence type="ECO:0000256" key="7">
    <source>
        <dbReference type="SAM" id="MobiDB-lite"/>
    </source>
</evidence>
<dbReference type="GO" id="GO:0000122">
    <property type="term" value="P:negative regulation of transcription by RNA polymerase II"/>
    <property type="evidence" value="ECO:0007669"/>
    <property type="project" value="TreeGrafter"/>
</dbReference>
<dbReference type="PANTHER" id="PTHR10071:SF281">
    <property type="entry name" value="BOX A-BINDING FACTOR-RELATED"/>
    <property type="match status" value="1"/>
</dbReference>
<keyword evidence="9" id="KW-0675">Receptor</keyword>